<feature type="domain" description="UspA" evidence="2">
    <location>
        <begin position="1"/>
        <end position="160"/>
    </location>
</feature>
<protein>
    <submittedName>
        <fullName evidence="3">Universal stress protein</fullName>
    </submittedName>
</protein>
<dbReference type="Proteomes" id="UP000253941">
    <property type="component" value="Unassembled WGS sequence"/>
</dbReference>
<name>A0A369TEQ3_9PROT</name>
<organism evidence="3 4">
    <name type="scientific">Ferruginivarius sediminum</name>
    <dbReference type="NCBI Taxonomy" id="2661937"/>
    <lineage>
        <taxon>Bacteria</taxon>
        <taxon>Pseudomonadati</taxon>
        <taxon>Pseudomonadota</taxon>
        <taxon>Alphaproteobacteria</taxon>
        <taxon>Rhodospirillales</taxon>
        <taxon>Rhodospirillaceae</taxon>
        <taxon>Ferruginivarius</taxon>
    </lineage>
</organism>
<evidence type="ECO:0000313" key="4">
    <source>
        <dbReference type="Proteomes" id="UP000253941"/>
    </source>
</evidence>
<dbReference type="EMBL" id="QPMH01000001">
    <property type="protein sequence ID" value="RDD63841.1"/>
    <property type="molecule type" value="Genomic_DNA"/>
</dbReference>
<keyword evidence="4" id="KW-1185">Reference proteome</keyword>
<reference evidence="3 4" key="1">
    <citation type="submission" date="2018-07" db="EMBL/GenBank/DDBJ databases">
        <title>Venubactetium sediminum gen. nov., sp. nov., isolated from a marine solar saltern.</title>
        <authorList>
            <person name="Wang S."/>
        </authorList>
    </citation>
    <scope>NUCLEOTIDE SEQUENCE [LARGE SCALE GENOMIC DNA]</scope>
    <source>
        <strain evidence="3 4">WD2A32</strain>
    </source>
</reference>
<dbReference type="InterPro" id="IPR006015">
    <property type="entry name" value="Universal_stress_UspA"/>
</dbReference>
<feature type="domain" description="UspA" evidence="2">
    <location>
        <begin position="173"/>
        <end position="339"/>
    </location>
</feature>
<evidence type="ECO:0000313" key="3">
    <source>
        <dbReference type="EMBL" id="RDD63841.1"/>
    </source>
</evidence>
<comment type="caution">
    <text evidence="3">The sequence shown here is derived from an EMBL/GenBank/DDBJ whole genome shotgun (WGS) entry which is preliminary data.</text>
</comment>
<dbReference type="PANTHER" id="PTHR46268">
    <property type="entry name" value="STRESS RESPONSE PROTEIN NHAX"/>
    <property type="match status" value="1"/>
</dbReference>
<dbReference type="AlphaFoldDB" id="A0A369TEQ3"/>
<dbReference type="PRINTS" id="PR01438">
    <property type="entry name" value="UNVRSLSTRESS"/>
</dbReference>
<dbReference type="SUPFAM" id="SSF52402">
    <property type="entry name" value="Adenine nucleotide alpha hydrolases-like"/>
    <property type="match status" value="2"/>
</dbReference>
<dbReference type="Gene3D" id="3.40.50.620">
    <property type="entry name" value="HUPs"/>
    <property type="match status" value="2"/>
</dbReference>
<dbReference type="Pfam" id="PF00582">
    <property type="entry name" value="Usp"/>
    <property type="match status" value="2"/>
</dbReference>
<accession>A0A369TEQ3</accession>
<proteinExistence type="inferred from homology"/>
<evidence type="ECO:0000256" key="1">
    <source>
        <dbReference type="ARBA" id="ARBA00008791"/>
    </source>
</evidence>
<dbReference type="RefSeq" id="WP_114580354.1">
    <property type="nucleotide sequence ID" value="NZ_QPMH01000001.1"/>
</dbReference>
<dbReference type="InterPro" id="IPR006016">
    <property type="entry name" value="UspA"/>
</dbReference>
<comment type="similarity">
    <text evidence="1">Belongs to the universal stress protein A family.</text>
</comment>
<gene>
    <name evidence="3" type="ORF">DRB17_01350</name>
</gene>
<evidence type="ECO:0000259" key="2">
    <source>
        <dbReference type="Pfam" id="PF00582"/>
    </source>
</evidence>
<dbReference type="PANTHER" id="PTHR46268:SF6">
    <property type="entry name" value="UNIVERSAL STRESS PROTEIN UP12"/>
    <property type="match status" value="1"/>
</dbReference>
<sequence length="339" mass="36309">MIGTVLVATDGSAHARAAVDLGAAVAGKYDARLVLLHVVFGSDLPGDLFGRAKQGFEAAGKSGDWTSDHPEWAPEHQIEEFAGRMLLDEAKARAEEQGASRVETINDFGASSERILQHARRLSADLIVMGSRGHGEWANFVLGSASHAVVHYAPCTAITVHQSEDRPGFEGVSHILVPTDGSDHAEKAVTFAGDIAAKFGAKMTLVHSLLRHANLDKLRESVDPDKLSESTRAALHLGERRMALTDMLSSSLSDDALREVGEQILERAKEKAEAEGAQDVQTEIVDGNASKAILELAKDRNVDLIAMGTRGLSQVERLVVGSVSYKVSHAAPCHCMVVR</sequence>
<dbReference type="InterPro" id="IPR014729">
    <property type="entry name" value="Rossmann-like_a/b/a_fold"/>
</dbReference>
<dbReference type="CDD" id="cd00293">
    <property type="entry name" value="USP-like"/>
    <property type="match status" value="2"/>
</dbReference>